<dbReference type="AlphaFoldDB" id="A0AAW0LSN6"/>
<dbReference type="PANTHER" id="PTHR31189:SF2">
    <property type="entry name" value="RMLC-LIKE CUPINS SUPERFAMILY PROTEIN"/>
    <property type="match status" value="1"/>
</dbReference>
<feature type="domain" description="Cupin type-1" evidence="3">
    <location>
        <begin position="131"/>
        <end position="285"/>
    </location>
</feature>
<evidence type="ECO:0000313" key="4">
    <source>
        <dbReference type="EMBL" id="KAK7854597.1"/>
    </source>
</evidence>
<dbReference type="Pfam" id="PF00190">
    <property type="entry name" value="Cupin_1"/>
    <property type="match status" value="1"/>
</dbReference>
<dbReference type="Gene3D" id="2.60.120.10">
    <property type="entry name" value="Jelly Rolls"/>
    <property type="match status" value="2"/>
</dbReference>
<dbReference type="Proteomes" id="UP000237347">
    <property type="component" value="Unassembled WGS sequence"/>
</dbReference>
<dbReference type="SUPFAM" id="SSF51182">
    <property type="entry name" value="RmlC-like cupins"/>
    <property type="match status" value="1"/>
</dbReference>
<feature type="domain" description="Cupin type-1" evidence="3">
    <location>
        <begin position="376"/>
        <end position="525"/>
    </location>
</feature>
<protein>
    <submittedName>
        <fullName evidence="4">Vicilin-like seed storage protein</fullName>
    </submittedName>
</protein>
<dbReference type="EMBL" id="PKMF04000053">
    <property type="protein sequence ID" value="KAK7854597.1"/>
    <property type="molecule type" value="Genomic_DNA"/>
</dbReference>
<dbReference type="PANTHER" id="PTHR31189">
    <property type="entry name" value="OS03G0336100 PROTEIN-RELATED"/>
    <property type="match status" value="1"/>
</dbReference>
<dbReference type="CDD" id="cd02245">
    <property type="entry name" value="cupin_7S_vicilin-like_C"/>
    <property type="match status" value="1"/>
</dbReference>
<dbReference type="CDD" id="cd02244">
    <property type="entry name" value="cupin_7S_vicilin-like_N"/>
    <property type="match status" value="1"/>
</dbReference>
<dbReference type="InterPro" id="IPR011051">
    <property type="entry name" value="RmlC_Cupin_sf"/>
</dbReference>
<evidence type="ECO:0000259" key="3">
    <source>
        <dbReference type="SMART" id="SM00835"/>
    </source>
</evidence>
<feature type="compositionally biased region" description="Basic and acidic residues" evidence="1">
    <location>
        <begin position="541"/>
        <end position="550"/>
    </location>
</feature>
<feature type="region of interest" description="Disordered" evidence="1">
    <location>
        <begin position="80"/>
        <end position="119"/>
    </location>
</feature>
<gene>
    <name evidence="4" type="ORF">CFP56_031505</name>
</gene>
<proteinExistence type="predicted"/>
<keyword evidence="2" id="KW-1133">Transmembrane helix</keyword>
<dbReference type="InterPro" id="IPR050253">
    <property type="entry name" value="Seed_Storage-Functional"/>
</dbReference>
<evidence type="ECO:0000256" key="2">
    <source>
        <dbReference type="SAM" id="Phobius"/>
    </source>
</evidence>
<feature type="region of interest" description="Disordered" evidence="1">
    <location>
        <begin position="532"/>
        <end position="575"/>
    </location>
</feature>
<dbReference type="InterPro" id="IPR014710">
    <property type="entry name" value="RmlC-like_jellyroll"/>
</dbReference>
<keyword evidence="2" id="KW-0812">Transmembrane</keyword>
<reference evidence="4 5" key="1">
    <citation type="journal article" date="2018" name="Sci. Data">
        <title>The draft genome sequence of cork oak.</title>
        <authorList>
            <person name="Ramos A.M."/>
            <person name="Usie A."/>
            <person name="Barbosa P."/>
            <person name="Barros P.M."/>
            <person name="Capote T."/>
            <person name="Chaves I."/>
            <person name="Simoes F."/>
            <person name="Abreu I."/>
            <person name="Carrasquinho I."/>
            <person name="Faro C."/>
            <person name="Guimaraes J.B."/>
            <person name="Mendonca D."/>
            <person name="Nobrega F."/>
            <person name="Rodrigues L."/>
            <person name="Saibo N.J.M."/>
            <person name="Varela M.C."/>
            <person name="Egas C."/>
            <person name="Matos J."/>
            <person name="Miguel C.M."/>
            <person name="Oliveira M.M."/>
            <person name="Ricardo C.P."/>
            <person name="Goncalves S."/>
        </authorList>
    </citation>
    <scope>NUCLEOTIDE SEQUENCE [LARGE SCALE GENOMIC DNA]</scope>
    <source>
        <strain evidence="5">cv. HL8</strain>
    </source>
</reference>
<name>A0AAW0LSN6_QUESU</name>
<feature type="compositionally biased region" description="Low complexity" evidence="1">
    <location>
        <begin position="10"/>
        <end position="24"/>
    </location>
</feature>
<feature type="compositionally biased region" description="Basic and acidic residues" evidence="1">
    <location>
        <begin position="558"/>
        <end position="575"/>
    </location>
</feature>
<sequence>MDNTCPSRFSPSSLLKPHQLPQQSKKSKKRKSVRLTESVFTCVRDTMKKMGNKVALLALVLVLCYGLAIAVSFFEDEDRRGEREGREEDRRREREGEGRKDWRREGEGEEEEGDWRREREKREEWSTEEGFLLQNSKRVVKTDAGEMEVVRSFVGKIVDRPLHIGFINMEPKTLFIPQYLDSSLVIFIRRGEAKIGLIYEDELGERWVKTGDVYHIPAGSAFYLVNTAEGQKLHIICSIDPSEGLGVGTFQSFFIGGGTYPQSVLAGFEPETLSRAFNVSYAELRDLFGLKRGPIIYLNHSDSSSPWPKIMQMKEHAKLQHRKKLMGSHEEPAQKLEQTWSWRKLLNSMLGMETENKKRDYRGTSDKGIGKTPDSYNLYDRHPDFSNDYGWSVALDKHDYSPLKHSGIGIYLVNLTAGAMMAPHVNPTATEYGIVLRGSGTIQIVFPNGTNAMSSEIAEGDVFFVPRYFPFCQIASRSGPLEFFGFTTSAHRNRPQFLAGSNSLIRAMMGPELAASFGITLERLQDIDNAQPYGVILPPDTKTKRREEPLHPNTKTKRREDEHAREPKVIKSFGE</sequence>
<accession>A0AAW0LSN6</accession>
<evidence type="ECO:0000313" key="5">
    <source>
        <dbReference type="Proteomes" id="UP000237347"/>
    </source>
</evidence>
<feature type="transmembrane region" description="Helical" evidence="2">
    <location>
        <begin position="54"/>
        <end position="74"/>
    </location>
</feature>
<comment type="caution">
    <text evidence="4">The sequence shown here is derived from an EMBL/GenBank/DDBJ whole genome shotgun (WGS) entry which is preliminary data.</text>
</comment>
<organism evidence="4 5">
    <name type="scientific">Quercus suber</name>
    <name type="common">Cork oak</name>
    <dbReference type="NCBI Taxonomy" id="58331"/>
    <lineage>
        <taxon>Eukaryota</taxon>
        <taxon>Viridiplantae</taxon>
        <taxon>Streptophyta</taxon>
        <taxon>Embryophyta</taxon>
        <taxon>Tracheophyta</taxon>
        <taxon>Spermatophyta</taxon>
        <taxon>Magnoliopsida</taxon>
        <taxon>eudicotyledons</taxon>
        <taxon>Gunneridae</taxon>
        <taxon>Pentapetalae</taxon>
        <taxon>rosids</taxon>
        <taxon>fabids</taxon>
        <taxon>Fagales</taxon>
        <taxon>Fagaceae</taxon>
        <taxon>Quercus</taxon>
    </lineage>
</organism>
<keyword evidence="5" id="KW-1185">Reference proteome</keyword>
<feature type="region of interest" description="Disordered" evidence="1">
    <location>
        <begin position="1"/>
        <end position="32"/>
    </location>
</feature>
<evidence type="ECO:0000256" key="1">
    <source>
        <dbReference type="SAM" id="MobiDB-lite"/>
    </source>
</evidence>
<feature type="compositionally biased region" description="Basic and acidic residues" evidence="1">
    <location>
        <begin position="80"/>
        <end position="106"/>
    </location>
</feature>
<keyword evidence="2" id="KW-0472">Membrane</keyword>
<dbReference type="SMART" id="SM00835">
    <property type="entry name" value="Cupin_1"/>
    <property type="match status" value="2"/>
</dbReference>
<dbReference type="InterPro" id="IPR006045">
    <property type="entry name" value="Cupin_1"/>
</dbReference>